<evidence type="ECO:0000313" key="1">
    <source>
        <dbReference type="EMBL" id="SFU77920.1"/>
    </source>
</evidence>
<protein>
    <submittedName>
        <fullName evidence="1">Uncharacterized protein</fullName>
    </submittedName>
</protein>
<dbReference type="EMBL" id="FPBZ01000032">
    <property type="protein sequence ID" value="SFU77920.1"/>
    <property type="molecule type" value="Genomic_DNA"/>
</dbReference>
<sequence>MLQLLYMLVTGQIGLLHVHMSSTVRISLIF</sequence>
<name>A0A1I7IYA7_9PROT</name>
<organism evidence="1 2">
    <name type="scientific">Nitrosospira multiformis</name>
    <dbReference type="NCBI Taxonomy" id="1231"/>
    <lineage>
        <taxon>Bacteria</taxon>
        <taxon>Pseudomonadati</taxon>
        <taxon>Pseudomonadota</taxon>
        <taxon>Betaproteobacteria</taxon>
        <taxon>Nitrosomonadales</taxon>
        <taxon>Nitrosomonadaceae</taxon>
        <taxon>Nitrosospira</taxon>
    </lineage>
</organism>
<accession>A0A1I7IYA7</accession>
<gene>
    <name evidence="1" type="ORF">SAMN05216417_13211</name>
</gene>
<dbReference type="AlphaFoldDB" id="A0A1I7IYA7"/>
<evidence type="ECO:0000313" key="2">
    <source>
        <dbReference type="Proteomes" id="UP000182649"/>
    </source>
</evidence>
<dbReference type="Proteomes" id="UP000182649">
    <property type="component" value="Unassembled WGS sequence"/>
</dbReference>
<proteinExistence type="predicted"/>
<reference evidence="1 2" key="1">
    <citation type="submission" date="2016-10" db="EMBL/GenBank/DDBJ databases">
        <authorList>
            <person name="de Groot N.N."/>
        </authorList>
    </citation>
    <scope>NUCLEOTIDE SEQUENCE [LARGE SCALE GENOMIC DNA]</scope>
    <source>
        <strain evidence="1 2">Nl14</strain>
    </source>
</reference>